<keyword evidence="2" id="KW-1185">Reference proteome</keyword>
<reference evidence="1 2" key="1">
    <citation type="submission" date="2023-07" db="EMBL/GenBank/DDBJ databases">
        <title>Sequencing the genomes of 1000 actinobacteria strains.</title>
        <authorList>
            <person name="Klenk H.-P."/>
        </authorList>
    </citation>
    <scope>NUCLEOTIDE SEQUENCE [LARGE SCALE GENOMIC DNA]</scope>
    <source>
        <strain evidence="1 2">DSM 19426</strain>
    </source>
</reference>
<organism evidence="1 2">
    <name type="scientific">Nocardioides marmoribigeumensis</name>
    <dbReference type="NCBI Taxonomy" id="433649"/>
    <lineage>
        <taxon>Bacteria</taxon>
        <taxon>Bacillati</taxon>
        <taxon>Actinomycetota</taxon>
        <taxon>Actinomycetes</taxon>
        <taxon>Propionibacteriales</taxon>
        <taxon>Nocardioidaceae</taxon>
        <taxon>Nocardioides</taxon>
    </lineage>
</organism>
<sequence>MRVYLPAGPALLRELQETGRLAADPERTAYAVTPEVCAELGVGADDEEAEYAVLAVAAADAVALTGEVARRVVLVLETNATAREGALVSVPHEVPLKRVEAVQADDADAEPLVRAARDGDSSATAALEDHDLGWFATQELGQVLEVLRG</sequence>
<dbReference type="Proteomes" id="UP001183648">
    <property type="component" value="Unassembled WGS sequence"/>
</dbReference>
<accession>A0ABU2C076</accession>
<proteinExistence type="predicted"/>
<protein>
    <submittedName>
        <fullName evidence="1">Uncharacterized protein</fullName>
    </submittedName>
</protein>
<comment type="caution">
    <text evidence="1">The sequence shown here is derived from an EMBL/GenBank/DDBJ whole genome shotgun (WGS) entry which is preliminary data.</text>
</comment>
<evidence type="ECO:0000313" key="2">
    <source>
        <dbReference type="Proteomes" id="UP001183648"/>
    </source>
</evidence>
<dbReference type="InterPro" id="IPR054206">
    <property type="entry name" value="DUF6912"/>
</dbReference>
<dbReference type="Pfam" id="PF21853">
    <property type="entry name" value="DUF6912"/>
    <property type="match status" value="1"/>
</dbReference>
<evidence type="ECO:0000313" key="1">
    <source>
        <dbReference type="EMBL" id="MDR7364040.1"/>
    </source>
</evidence>
<name>A0ABU2C076_9ACTN</name>
<dbReference type="RefSeq" id="WP_310305168.1">
    <property type="nucleotide sequence ID" value="NZ_BAAAPS010000005.1"/>
</dbReference>
<gene>
    <name evidence="1" type="ORF">J2S63_003593</name>
</gene>
<dbReference type="EMBL" id="JAVDYG010000001">
    <property type="protein sequence ID" value="MDR7364040.1"/>
    <property type="molecule type" value="Genomic_DNA"/>
</dbReference>